<evidence type="ECO:0000256" key="9">
    <source>
        <dbReference type="ARBA" id="ARBA00022737"/>
    </source>
</evidence>
<evidence type="ECO:0000256" key="10">
    <source>
        <dbReference type="ARBA" id="ARBA00022824"/>
    </source>
</evidence>
<dbReference type="SUPFAM" id="SSF50978">
    <property type="entry name" value="WD40 repeat-like"/>
    <property type="match status" value="1"/>
</dbReference>
<dbReference type="Pfam" id="PF24006">
    <property type="entry name" value="SCAP_N"/>
    <property type="match status" value="1"/>
</dbReference>
<dbReference type="InterPro" id="IPR001680">
    <property type="entry name" value="WD40_rpt"/>
</dbReference>
<dbReference type="Proteomes" id="UP001153148">
    <property type="component" value="Unassembled WGS sequence"/>
</dbReference>
<dbReference type="PANTHER" id="PTHR46378:SF1">
    <property type="entry name" value="STEROL REGULATORY ELEMENT-BINDING PROTEIN CLEAVAGE-ACTIVATING PROTEIN"/>
    <property type="match status" value="1"/>
</dbReference>
<evidence type="ECO:0000256" key="18">
    <source>
        <dbReference type="ARBA" id="ARBA00023221"/>
    </source>
</evidence>
<proteinExistence type="inferred from homology"/>
<feature type="domain" description="SSD" evidence="23">
    <location>
        <begin position="92"/>
        <end position="223"/>
    </location>
</feature>
<accession>A0ABN7NVS1</accession>
<dbReference type="Gene3D" id="2.130.10.10">
    <property type="entry name" value="YVTN repeat-like/Quinoprotein amine dehydrogenase"/>
    <property type="match status" value="1"/>
</dbReference>
<evidence type="ECO:0000256" key="7">
    <source>
        <dbReference type="ARBA" id="ARBA00022574"/>
    </source>
</evidence>
<evidence type="ECO:0000256" key="15">
    <source>
        <dbReference type="ARBA" id="ARBA00023136"/>
    </source>
</evidence>
<dbReference type="PROSITE" id="PS50082">
    <property type="entry name" value="WD_REPEATS_2"/>
    <property type="match status" value="1"/>
</dbReference>
<dbReference type="Pfam" id="PF12349">
    <property type="entry name" value="Sterol-sensing"/>
    <property type="match status" value="1"/>
</dbReference>
<keyword evidence="10" id="KW-0256">Endoplasmic reticulum</keyword>
<evidence type="ECO:0000256" key="22">
    <source>
        <dbReference type="SAM" id="Phobius"/>
    </source>
</evidence>
<comment type="similarity">
    <text evidence="4">Belongs to the WD repeat SCAP family.</text>
</comment>
<feature type="transmembrane region" description="Helical" evidence="22">
    <location>
        <begin position="123"/>
        <end position="150"/>
    </location>
</feature>
<evidence type="ECO:0000313" key="24">
    <source>
        <dbReference type="EMBL" id="CAG2057192.1"/>
    </source>
</evidence>
<keyword evidence="16" id="KW-1207">Sterol metabolism</keyword>
<feature type="transmembrane region" description="Helical" evidence="22">
    <location>
        <begin position="93"/>
        <end position="111"/>
    </location>
</feature>
<keyword evidence="13" id="KW-0443">Lipid metabolism</keyword>
<protein>
    <recommendedName>
        <fullName evidence="5">Sterol regulatory element-binding protein cleavage-activating protein</fullName>
    </recommendedName>
</protein>
<feature type="region of interest" description="Disordered" evidence="21">
    <location>
        <begin position="913"/>
        <end position="935"/>
    </location>
</feature>
<feature type="transmembrane region" description="Helical" evidence="22">
    <location>
        <begin position="663"/>
        <end position="685"/>
    </location>
</feature>
<evidence type="ECO:0000256" key="1">
    <source>
        <dbReference type="ARBA" id="ARBA00004477"/>
    </source>
</evidence>
<comment type="function">
    <text evidence="19">Escort protein required for cholesterol as well as lipid homeostasis. Regulates export of the SCAP-SREBP complex from the endoplasmic reticulum to the Golgi upon low cholesterol, thereby regulating the processing of sterol regulatory element-binding proteins (SREBPs) SREBF1/SREBP1 and SREBF2/SREBP2. At high sterol concentrations, formation of a ternary complex with INSIG (INSIG1 or INSIG2) leads to mask the ER export signal in SCAP, promoting retention of the complex in the endoplasmic reticulum. Low sterol concentrations trigger release of INSIG, a conformational change in the SSD domain of SCAP, unmasking of the ER export signal, promoting recruitment into COPII-coated vesicles and transport of the SCAP-SREBP to the Golgi: in the Golgi, SREBPs are then processed, releasing the transcription factor fragment of SREBPs from the membrane, its import into the nucleus and up-regulation of LDLR, INSIG1 and the mevalonate pathway. Binds cholesterol via its SSD domain.</text>
</comment>
<keyword evidence="14" id="KW-0446">Lipid-binding</keyword>
<sequence length="981" mass="110057">MSLAEILFGLNMKDTGIKRYPLSTRQRILQYAITIFLKEYDIEFLDGLHKKLARVYPLNQPDESIPINNLLSRTESSQILHIYFPGQFNYHEFVPLTITYFLLFLYLYFSVRKIELVKSKVGIAFSAVITVLASLSMSIGLCFFFGLTFTMNGKEVFPYLVVVVGLENVLVLTKSVVSTPTHLDVKIRVAQGLSREGWSITKNLLTEVTILTVVLAIDIHRMELSSDPHHHFRIHMNHTTSQLHRTSFRQPRYPTQGSPENTLSMKRNIIRSKSHPKLNGFSGDLASPSSYPTNVVASLGASPSLAKIPKRLRLVHFWARTRIFQRAFMVCMVVWISMIVYNSGLVENLFQLTQSEKASLPPGDLSSYYRLAERFSSSDENTTEATEHSDTVVSLNHARLADEGRLSTSPADVKESTPKVDVIFDGSSTEGSDDISSRLRHVGLDSWHNLSPYHWPSILSLYNVSLAGQYISILPCMRISHVVTPDQARHLRNPEEKAQHFEWQSLAAALDPLDFSLHPTEIRTSISPSLVVELNTTSALANYATEAEVRLEYALFFECMPQVFLMSWFFLIDVFSFNHRTFKFDIRILKSFRCGGDLSLSQVSSSLAYRGCTTQPQSKELVSFTYLPSLFSLYGEVRKTPIHPASGSISSEVPFVPSSPMELFLTSVLCVISVIVLAYTMVVLYRCVCSRHYAEWRASWAKDGEMVQDGGTHVVLDAVPLVLDGHAQEVECLATDGIMLVSSCLAGQLRVWDSLSGEALATIDRKLFFTSTQKNMTATIEGDQEDLPLSDYESGSPPSRGEHMGESPTLNHRKSSGHLWNMPDLRPAINTNFYGLHCISKNQESANDANKSVFDFGTKYSSISETNSCLRRCSVTLEENLCERTLVHEHNVNEKNSERPDNRSRPWAIKGEPLHRTHSRGHLDSPSPAESSSLQGCTNPTIVPPIWCVDCEENLIVVGCANGRLEFWEGSTGTFKVELTK</sequence>
<dbReference type="InterPro" id="IPR000731">
    <property type="entry name" value="SSD"/>
</dbReference>
<keyword evidence="6" id="KW-0153">Cholesterol metabolism</keyword>
<comment type="subcellular location">
    <subcellularLocation>
        <location evidence="2">Cytoplasmic vesicle</location>
        <location evidence="2">COPII-coated vesicle membrane</location>
        <topology evidence="2">Multi-pass membrane protein</topology>
    </subcellularLocation>
    <subcellularLocation>
        <location evidence="1">Endoplasmic reticulum membrane</location>
        <topology evidence="1">Multi-pass membrane protein</topology>
    </subcellularLocation>
    <subcellularLocation>
        <location evidence="3">Golgi apparatus membrane</location>
        <topology evidence="3">Multi-pass membrane protein</topology>
    </subcellularLocation>
</comment>
<comment type="caution">
    <text evidence="24">The sequence shown here is derived from an EMBL/GenBank/DDBJ whole genome shotgun (WGS) entry which is preliminary data.</text>
</comment>
<dbReference type="InterPro" id="IPR057041">
    <property type="entry name" value="SCAP_N"/>
</dbReference>
<evidence type="ECO:0000256" key="17">
    <source>
        <dbReference type="ARBA" id="ARBA00023180"/>
    </source>
</evidence>
<reference evidence="24" key="1">
    <citation type="submission" date="2021-03" db="EMBL/GenBank/DDBJ databases">
        <authorList>
            <person name="Tran Van P."/>
        </authorList>
    </citation>
    <scope>NUCLEOTIDE SEQUENCE</scope>
</reference>
<evidence type="ECO:0000256" key="3">
    <source>
        <dbReference type="ARBA" id="ARBA00004653"/>
    </source>
</evidence>
<evidence type="ECO:0000259" key="23">
    <source>
        <dbReference type="PROSITE" id="PS50156"/>
    </source>
</evidence>
<evidence type="ECO:0000256" key="12">
    <source>
        <dbReference type="ARBA" id="ARBA00023034"/>
    </source>
</evidence>
<keyword evidence="17" id="KW-0325">Glycoprotein</keyword>
<evidence type="ECO:0000256" key="13">
    <source>
        <dbReference type="ARBA" id="ARBA00023098"/>
    </source>
</evidence>
<keyword evidence="8 22" id="KW-0812">Transmembrane</keyword>
<evidence type="ECO:0000256" key="21">
    <source>
        <dbReference type="SAM" id="MobiDB-lite"/>
    </source>
</evidence>
<feature type="region of interest" description="Disordered" evidence="21">
    <location>
        <begin position="779"/>
        <end position="818"/>
    </location>
</feature>
<dbReference type="InterPro" id="IPR053958">
    <property type="entry name" value="HMGCR/SNAP/NPC1-like_SSD"/>
</dbReference>
<gene>
    <name evidence="24" type="ORF">TPAB3V08_LOCUS4171</name>
</gene>
<dbReference type="PROSITE" id="PS50156">
    <property type="entry name" value="SSD"/>
    <property type="match status" value="1"/>
</dbReference>
<organism evidence="24 25">
    <name type="scientific">Timema podura</name>
    <name type="common">Walking stick</name>
    <dbReference type="NCBI Taxonomy" id="61482"/>
    <lineage>
        <taxon>Eukaryota</taxon>
        <taxon>Metazoa</taxon>
        <taxon>Ecdysozoa</taxon>
        <taxon>Arthropoda</taxon>
        <taxon>Hexapoda</taxon>
        <taxon>Insecta</taxon>
        <taxon>Pterygota</taxon>
        <taxon>Neoptera</taxon>
        <taxon>Polyneoptera</taxon>
        <taxon>Phasmatodea</taxon>
        <taxon>Timematodea</taxon>
        <taxon>Timematoidea</taxon>
        <taxon>Timematidae</taxon>
        <taxon>Timema</taxon>
    </lineage>
</organism>
<keyword evidence="18" id="KW-0753">Steroid metabolism</keyword>
<evidence type="ECO:0000256" key="11">
    <source>
        <dbReference type="ARBA" id="ARBA00022989"/>
    </source>
</evidence>
<dbReference type="InterPro" id="IPR036322">
    <property type="entry name" value="WD40_repeat_dom_sf"/>
</dbReference>
<evidence type="ECO:0000256" key="16">
    <source>
        <dbReference type="ARBA" id="ARBA00023166"/>
    </source>
</evidence>
<evidence type="ECO:0000256" key="5">
    <source>
        <dbReference type="ARBA" id="ARBA00019541"/>
    </source>
</evidence>
<feature type="transmembrane region" description="Helical" evidence="22">
    <location>
        <begin position="323"/>
        <end position="341"/>
    </location>
</feature>
<keyword evidence="9" id="KW-0677">Repeat</keyword>
<keyword evidence="15 22" id="KW-0472">Membrane</keyword>
<dbReference type="InterPro" id="IPR015943">
    <property type="entry name" value="WD40/YVTN_repeat-like_dom_sf"/>
</dbReference>
<dbReference type="PANTHER" id="PTHR46378">
    <property type="entry name" value="STEROL REGULATORY ELEMENT-BINDING PROTEIN CLEAVAGE-ACTIVATING PROTEIN"/>
    <property type="match status" value="1"/>
</dbReference>
<evidence type="ECO:0000256" key="6">
    <source>
        <dbReference type="ARBA" id="ARBA00022548"/>
    </source>
</evidence>
<keyword evidence="7 20" id="KW-0853">WD repeat</keyword>
<dbReference type="EMBL" id="CAJPIN010004997">
    <property type="protein sequence ID" value="CAG2057192.1"/>
    <property type="molecule type" value="Genomic_DNA"/>
</dbReference>
<evidence type="ECO:0000256" key="14">
    <source>
        <dbReference type="ARBA" id="ARBA00023121"/>
    </source>
</evidence>
<dbReference type="InterPro" id="IPR030225">
    <property type="entry name" value="SCAP"/>
</dbReference>
<feature type="transmembrane region" description="Helical" evidence="22">
    <location>
        <begin position="156"/>
        <end position="177"/>
    </location>
</feature>
<evidence type="ECO:0000256" key="8">
    <source>
        <dbReference type="ARBA" id="ARBA00022692"/>
    </source>
</evidence>
<feature type="repeat" description="WD" evidence="20">
    <location>
        <begin position="723"/>
        <end position="762"/>
    </location>
</feature>
<evidence type="ECO:0000256" key="4">
    <source>
        <dbReference type="ARBA" id="ARBA00007410"/>
    </source>
</evidence>
<keyword evidence="11 22" id="KW-1133">Transmembrane helix</keyword>
<evidence type="ECO:0000256" key="20">
    <source>
        <dbReference type="PROSITE-ProRule" id="PRU00221"/>
    </source>
</evidence>
<name>A0ABN7NVS1_TIMPD</name>
<keyword evidence="12" id="KW-0333">Golgi apparatus</keyword>
<keyword evidence="25" id="KW-1185">Reference proteome</keyword>
<evidence type="ECO:0000256" key="19">
    <source>
        <dbReference type="ARBA" id="ARBA00045958"/>
    </source>
</evidence>
<evidence type="ECO:0000313" key="25">
    <source>
        <dbReference type="Proteomes" id="UP001153148"/>
    </source>
</evidence>
<evidence type="ECO:0000256" key="2">
    <source>
        <dbReference type="ARBA" id="ARBA00004557"/>
    </source>
</evidence>